<keyword evidence="1" id="KW-0812">Transmembrane</keyword>
<dbReference type="Proteomes" id="UP001213681">
    <property type="component" value="Unassembled WGS sequence"/>
</dbReference>
<name>A0AAD6BU85_9EURO</name>
<gene>
    <name evidence="2" type="ORF">N7458_011839</name>
</gene>
<protein>
    <submittedName>
        <fullName evidence="2">Uncharacterized protein</fullName>
    </submittedName>
</protein>
<dbReference type="GeneID" id="81605464"/>
<evidence type="ECO:0000256" key="1">
    <source>
        <dbReference type="SAM" id="Phobius"/>
    </source>
</evidence>
<reference evidence="2" key="2">
    <citation type="journal article" date="2023" name="IMA Fungus">
        <title>Comparative genomic study of the Penicillium genus elucidates a diverse pangenome and 15 lateral gene transfer events.</title>
        <authorList>
            <person name="Petersen C."/>
            <person name="Sorensen T."/>
            <person name="Nielsen M.R."/>
            <person name="Sondergaard T.E."/>
            <person name="Sorensen J.L."/>
            <person name="Fitzpatrick D.A."/>
            <person name="Frisvad J.C."/>
            <person name="Nielsen K.L."/>
        </authorList>
    </citation>
    <scope>NUCLEOTIDE SEQUENCE</scope>
    <source>
        <strain evidence="2">IBT 16125</strain>
    </source>
</reference>
<dbReference type="EMBL" id="JAPVEA010000009">
    <property type="protein sequence ID" value="KAJ5432683.1"/>
    <property type="molecule type" value="Genomic_DNA"/>
</dbReference>
<accession>A0AAD6BU85</accession>
<evidence type="ECO:0000313" key="2">
    <source>
        <dbReference type="EMBL" id="KAJ5432683.1"/>
    </source>
</evidence>
<sequence>MDEKNDIRQPRDASGEGMYSLEASVPSPAVNVLCVGMNKSELSPLIYSEWPNVHFNATTWSATTPDDIPRTPSWLNRTVVDDIFGFGKKYDQRPPIFGTYPGSNNTILNTTGLWPANSIYLLGKPSVSNPEYVMCVIRAKLTGVCSTRYVAASSGAFFSSNCSGITNSQASNERLLMQLMPAYDSNTKTYSLNPSLPSVGEAVAVMAGSTLILSSQNAPLCSLLQLHRPQQHSPEPVYQDFPASLQSVGYASGGTERWQGIFYVILVFAFLTSFICLVFVIFEAAFTEPQNLFAIAVNSPYSSQLQGACGGGPAGWQLKERWYIGTDEADEHYYIRAKKDGQGPYTEAKSTSYLGLEPMEVEDGGGSTKVVSPAVDEFRRVSKRSSFLSNFTNV</sequence>
<organism evidence="2 3">
    <name type="scientific">Penicillium daleae</name>
    <dbReference type="NCBI Taxonomy" id="63821"/>
    <lineage>
        <taxon>Eukaryota</taxon>
        <taxon>Fungi</taxon>
        <taxon>Dikarya</taxon>
        <taxon>Ascomycota</taxon>
        <taxon>Pezizomycotina</taxon>
        <taxon>Eurotiomycetes</taxon>
        <taxon>Eurotiomycetidae</taxon>
        <taxon>Eurotiales</taxon>
        <taxon>Aspergillaceae</taxon>
        <taxon>Penicillium</taxon>
    </lineage>
</organism>
<comment type="caution">
    <text evidence="2">The sequence shown here is derived from an EMBL/GenBank/DDBJ whole genome shotgun (WGS) entry which is preliminary data.</text>
</comment>
<keyword evidence="1" id="KW-1133">Transmembrane helix</keyword>
<dbReference type="RefSeq" id="XP_056759975.1">
    <property type="nucleotide sequence ID" value="XM_056915221.1"/>
</dbReference>
<proteinExistence type="predicted"/>
<keyword evidence="1" id="KW-0472">Membrane</keyword>
<evidence type="ECO:0000313" key="3">
    <source>
        <dbReference type="Proteomes" id="UP001213681"/>
    </source>
</evidence>
<keyword evidence="3" id="KW-1185">Reference proteome</keyword>
<feature type="transmembrane region" description="Helical" evidence="1">
    <location>
        <begin position="261"/>
        <end position="282"/>
    </location>
</feature>
<reference evidence="2" key="1">
    <citation type="submission" date="2022-12" db="EMBL/GenBank/DDBJ databases">
        <authorList>
            <person name="Petersen C."/>
        </authorList>
    </citation>
    <scope>NUCLEOTIDE SEQUENCE</scope>
    <source>
        <strain evidence="2">IBT 16125</strain>
    </source>
</reference>
<dbReference type="AlphaFoldDB" id="A0AAD6BU85"/>